<keyword evidence="2" id="KW-0496">Mitochondrion</keyword>
<sequence length="189" mass="21861">MSRLQTLLFNYMNWQSFHYSYFTVACAIVLVVSQVPYIWSFNVIYVVIPFLMGVRPLGLAAYNPVNFAKILVISIPKELPSLAFSVVITPFIFIGECCSQMLRPITLLLRLLVNLTFAYLVSLTVGSQFVEKFVNFSITPKLLIIYSFSTFYFFYEIFMSFLLTYVSHAMLLPLISDMYHVTHVKFFTN</sequence>
<keyword evidence="1" id="KW-0812">Transmembrane</keyword>
<reference evidence="2" key="1">
    <citation type="submission" date="2006-02" db="EMBL/GenBank/DDBJ databases">
        <authorList>
            <person name="Park J.-K."/>
            <person name="Kim K.-H."/>
            <person name="Kang S.-H."/>
            <person name="Eom K.S."/>
            <person name="Cummings M.P."/>
        </authorList>
    </citation>
    <scope>NUCLEOTIDE SEQUENCE</scope>
</reference>
<proteinExistence type="predicted"/>
<dbReference type="EMBL" id="DQ412044">
    <property type="protein sequence ID" value="ABF18667.1"/>
    <property type="molecule type" value="Genomic_DNA"/>
</dbReference>
<name>A3QRI0_MICSE</name>
<evidence type="ECO:0000256" key="1">
    <source>
        <dbReference type="SAM" id="Phobius"/>
    </source>
</evidence>
<keyword evidence="1" id="KW-0472">Membrane</keyword>
<keyword evidence="1" id="KW-1133">Transmembrane helix</keyword>
<evidence type="ECO:0000313" key="2">
    <source>
        <dbReference type="EMBL" id="ABF18667.1"/>
    </source>
</evidence>
<gene>
    <name evidence="2" type="primary">ATP6</name>
</gene>
<dbReference type="AlphaFoldDB" id="A3QRI0"/>
<feature type="transmembrane region" description="Helical" evidence="1">
    <location>
        <begin position="111"/>
        <end position="130"/>
    </location>
</feature>
<dbReference type="PROSITE" id="PS51257">
    <property type="entry name" value="PROKAR_LIPOPROTEIN"/>
    <property type="match status" value="1"/>
</dbReference>
<protein>
    <submittedName>
        <fullName evidence="2">ATP synthase F0 subunit 6</fullName>
    </submittedName>
</protein>
<feature type="transmembrane region" description="Helical" evidence="1">
    <location>
        <begin position="43"/>
        <end position="62"/>
    </location>
</feature>
<organism evidence="2">
    <name type="scientific">Microcotyle sebastis</name>
    <name type="common">Parasitic monogenean flatworm</name>
    <dbReference type="NCBI Taxonomy" id="116890"/>
    <lineage>
        <taxon>Eukaryota</taxon>
        <taxon>Metazoa</taxon>
        <taxon>Spiralia</taxon>
        <taxon>Lophotrochozoa</taxon>
        <taxon>Platyhelminthes</taxon>
        <taxon>Monogenea</taxon>
        <taxon>Polyopisthocotylea</taxon>
        <taxon>Mazocraeidea</taxon>
        <taxon>Microcotylidae</taxon>
        <taxon>Microcotyle</taxon>
    </lineage>
</organism>
<accession>A3QRI0</accession>
<reference evidence="2" key="2">
    <citation type="journal article" date="2007" name="BMC Evol. Biol.">
        <title>A common origin of complex life cycles in parasitic flatworms: evidence from the complete mitochondrial genome of Microcotyle sebastis (Monogenea: Platyhelminthes).</title>
        <authorList>
            <person name="Park J.K."/>
            <person name="Kim K.H."/>
            <person name="Kang S."/>
            <person name="Kim W."/>
            <person name="Eom K.S."/>
            <person name="Littlewood D.T."/>
        </authorList>
    </citation>
    <scope>NUCLEOTIDE SEQUENCE</scope>
</reference>
<feature type="transmembrane region" description="Helical" evidence="1">
    <location>
        <begin position="142"/>
        <end position="166"/>
    </location>
</feature>
<feature type="transmembrane region" description="Helical" evidence="1">
    <location>
        <begin position="20"/>
        <end position="38"/>
    </location>
</feature>
<geneLocation type="mitochondrion" evidence="2"/>